<dbReference type="NCBIfam" id="TIGR00229">
    <property type="entry name" value="sensory_box"/>
    <property type="match status" value="1"/>
</dbReference>
<dbReference type="AlphaFoldDB" id="A0A3B0YZL2"/>
<dbReference type="PANTHER" id="PTHR33121">
    <property type="entry name" value="CYCLIC DI-GMP PHOSPHODIESTERASE PDEF"/>
    <property type="match status" value="1"/>
</dbReference>
<dbReference type="Gene3D" id="3.40.50.2300">
    <property type="match status" value="1"/>
</dbReference>
<dbReference type="InterPro" id="IPR001633">
    <property type="entry name" value="EAL_dom"/>
</dbReference>
<dbReference type="SUPFAM" id="SSF55073">
    <property type="entry name" value="Nucleotide cyclase"/>
    <property type="match status" value="1"/>
</dbReference>
<dbReference type="InterPro" id="IPR000014">
    <property type="entry name" value="PAS"/>
</dbReference>
<dbReference type="PANTHER" id="PTHR33121:SF23">
    <property type="entry name" value="CYCLIC DI-GMP PHOSPHODIESTERASE PDEB"/>
    <property type="match status" value="1"/>
</dbReference>
<dbReference type="InterPro" id="IPR029787">
    <property type="entry name" value="Nucleotide_cyclase"/>
</dbReference>
<dbReference type="InterPro" id="IPR035965">
    <property type="entry name" value="PAS-like_dom_sf"/>
</dbReference>
<dbReference type="GO" id="GO:0071111">
    <property type="term" value="F:cyclic-guanylate-specific phosphodiesterase activity"/>
    <property type="evidence" value="ECO:0007669"/>
    <property type="project" value="InterPro"/>
</dbReference>
<dbReference type="NCBIfam" id="TIGR00254">
    <property type="entry name" value="GGDEF"/>
    <property type="match status" value="1"/>
</dbReference>
<dbReference type="InterPro" id="IPR011006">
    <property type="entry name" value="CheY-like_superfamily"/>
</dbReference>
<dbReference type="Gene3D" id="3.30.450.20">
    <property type="entry name" value="PAS domain"/>
    <property type="match status" value="1"/>
</dbReference>
<dbReference type="InterPro" id="IPR000160">
    <property type="entry name" value="GGDEF_dom"/>
</dbReference>
<dbReference type="PROSITE" id="PS50112">
    <property type="entry name" value="PAS"/>
    <property type="match status" value="1"/>
</dbReference>
<dbReference type="SUPFAM" id="SSF52172">
    <property type="entry name" value="CheY-like"/>
    <property type="match status" value="1"/>
</dbReference>
<dbReference type="Gene3D" id="3.20.20.450">
    <property type="entry name" value="EAL domain"/>
    <property type="match status" value="1"/>
</dbReference>
<dbReference type="PROSITE" id="PS50110">
    <property type="entry name" value="RESPONSE_REGULATORY"/>
    <property type="match status" value="1"/>
</dbReference>
<organism evidence="5">
    <name type="scientific">hydrothermal vent metagenome</name>
    <dbReference type="NCBI Taxonomy" id="652676"/>
    <lineage>
        <taxon>unclassified sequences</taxon>
        <taxon>metagenomes</taxon>
        <taxon>ecological metagenomes</taxon>
    </lineage>
</organism>
<feature type="domain" description="PAS" evidence="2">
    <location>
        <begin position="142"/>
        <end position="212"/>
    </location>
</feature>
<dbReference type="SMART" id="SM00267">
    <property type="entry name" value="GGDEF"/>
    <property type="match status" value="1"/>
</dbReference>
<dbReference type="EMBL" id="UOFK01000231">
    <property type="protein sequence ID" value="VAW80712.1"/>
    <property type="molecule type" value="Genomic_DNA"/>
</dbReference>
<name>A0A3B0YZL2_9ZZZZ</name>
<evidence type="ECO:0000259" key="1">
    <source>
        <dbReference type="PROSITE" id="PS50110"/>
    </source>
</evidence>
<dbReference type="CDD" id="cd01948">
    <property type="entry name" value="EAL"/>
    <property type="match status" value="1"/>
</dbReference>
<evidence type="ECO:0000259" key="3">
    <source>
        <dbReference type="PROSITE" id="PS50883"/>
    </source>
</evidence>
<protein>
    <submittedName>
        <fullName evidence="5">Uncharacterized protein</fullName>
    </submittedName>
</protein>
<dbReference type="CDD" id="cd01949">
    <property type="entry name" value="GGDEF"/>
    <property type="match status" value="1"/>
</dbReference>
<dbReference type="Pfam" id="PF00990">
    <property type="entry name" value="GGDEF"/>
    <property type="match status" value="1"/>
</dbReference>
<evidence type="ECO:0000259" key="4">
    <source>
        <dbReference type="PROSITE" id="PS50887"/>
    </source>
</evidence>
<dbReference type="Pfam" id="PF00563">
    <property type="entry name" value="EAL"/>
    <property type="match status" value="1"/>
</dbReference>
<accession>A0A3B0YZL2</accession>
<dbReference type="InterPro" id="IPR035919">
    <property type="entry name" value="EAL_sf"/>
</dbReference>
<dbReference type="PROSITE" id="PS50887">
    <property type="entry name" value="GGDEF"/>
    <property type="match status" value="1"/>
</dbReference>
<dbReference type="Gene3D" id="3.30.70.270">
    <property type="match status" value="1"/>
</dbReference>
<dbReference type="CDD" id="cd00130">
    <property type="entry name" value="PAS"/>
    <property type="match status" value="1"/>
</dbReference>
<dbReference type="SMART" id="SM00091">
    <property type="entry name" value="PAS"/>
    <property type="match status" value="1"/>
</dbReference>
<evidence type="ECO:0000313" key="5">
    <source>
        <dbReference type="EMBL" id="VAW80712.1"/>
    </source>
</evidence>
<sequence>MEQDHTLRLLIIEESRNDAEALANVLRNAGQASRLSYAEDKEDLEQALDKQAPDLVLCTMCLEALPVQDVTQILASRELTIPLVAIGESANEADIIEAMRLGANDLCSYDQPEHLQLVVKRELSQLKTSHCAQNYKLKFQESEKRARMLMESSRDSIAYVHEGMHIFANGSYLEMFGFDNLEEIEGTPILDMVAPDEHASFKDFLRSFGKEGHEDTTLETRGMLPDGNFFAAIMEFDTASIDGEPCTQIIIRSQGVNNKELEQKIKFLSNQDVFTGLFNRQYFIEELELAVTNVVAGTESAAIVYLLVDNFKEIKDNVGIGIADMVISDIADLLRENSDPNDVVARFGDHSFTILRRGGDAEVILEHGEKLRQIIEDHIADVEDQSITTTCSIGMSVVAESTPTAHEVISRADLACEVARSSGGNQCHLHNPVVDEQIGKERDQQIHSLIKESLEQDQLRLLYQPVASLQGDPAEKYEVLLRMLSNDDEYILPSQFLPIAEQTGQMPEIDHWVVKNAIKTLAKHRSQGTNAQFFIKISGHTLQDGELLAYIQACMKATRLPGDALIFEIAEKTASQYLKHAKTFVKTLQALRCKTALEHFGAGPNSFQLLKHLPVDYLKIDGSFMHNLASDNDNQAVIKSILDTAKSMNKQCIAEHVQDAHSLAVLWQSGIHYIQGSFLQEPSETLDYDFSNELA</sequence>
<dbReference type="SMART" id="SM00052">
    <property type="entry name" value="EAL"/>
    <property type="match status" value="1"/>
</dbReference>
<gene>
    <name evidence="5" type="ORF">MNBD_GAMMA13-1387</name>
</gene>
<proteinExistence type="predicted"/>
<dbReference type="Pfam" id="PF00072">
    <property type="entry name" value="Response_reg"/>
    <property type="match status" value="1"/>
</dbReference>
<dbReference type="SUPFAM" id="SSF141868">
    <property type="entry name" value="EAL domain-like"/>
    <property type="match status" value="1"/>
</dbReference>
<feature type="domain" description="EAL" evidence="3">
    <location>
        <begin position="443"/>
        <end position="695"/>
    </location>
</feature>
<feature type="domain" description="GGDEF" evidence="4">
    <location>
        <begin position="299"/>
        <end position="432"/>
    </location>
</feature>
<reference evidence="5" key="1">
    <citation type="submission" date="2018-06" db="EMBL/GenBank/DDBJ databases">
        <authorList>
            <person name="Zhirakovskaya E."/>
        </authorList>
    </citation>
    <scope>NUCLEOTIDE SEQUENCE</scope>
</reference>
<evidence type="ECO:0000259" key="2">
    <source>
        <dbReference type="PROSITE" id="PS50112"/>
    </source>
</evidence>
<dbReference type="InterPro" id="IPR043128">
    <property type="entry name" value="Rev_trsase/Diguanyl_cyclase"/>
</dbReference>
<dbReference type="SUPFAM" id="SSF55785">
    <property type="entry name" value="PYP-like sensor domain (PAS domain)"/>
    <property type="match status" value="1"/>
</dbReference>
<dbReference type="InterPro" id="IPR001789">
    <property type="entry name" value="Sig_transdc_resp-reg_receiver"/>
</dbReference>
<dbReference type="PROSITE" id="PS50883">
    <property type="entry name" value="EAL"/>
    <property type="match status" value="1"/>
</dbReference>
<dbReference type="CDD" id="cd00156">
    <property type="entry name" value="REC"/>
    <property type="match status" value="1"/>
</dbReference>
<feature type="domain" description="Response regulatory" evidence="1">
    <location>
        <begin position="8"/>
        <end position="124"/>
    </location>
</feature>
<dbReference type="GO" id="GO:0000160">
    <property type="term" value="P:phosphorelay signal transduction system"/>
    <property type="evidence" value="ECO:0007669"/>
    <property type="project" value="InterPro"/>
</dbReference>
<dbReference type="InterPro" id="IPR050706">
    <property type="entry name" value="Cyclic-di-GMP_PDE-like"/>
</dbReference>